<keyword evidence="1" id="KW-0805">Transcription regulation</keyword>
<keyword evidence="2 4" id="KW-0238">DNA-binding</keyword>
<dbReference type="Gene3D" id="1.10.357.10">
    <property type="entry name" value="Tetracycline Repressor, domain 2"/>
    <property type="match status" value="1"/>
</dbReference>
<evidence type="ECO:0000256" key="1">
    <source>
        <dbReference type="ARBA" id="ARBA00023015"/>
    </source>
</evidence>
<feature type="DNA-binding region" description="H-T-H motif" evidence="4">
    <location>
        <begin position="32"/>
        <end position="51"/>
    </location>
</feature>
<organism evidence="6 7">
    <name type="scientific">Chelativorans salis</name>
    <dbReference type="NCBI Taxonomy" id="2978478"/>
    <lineage>
        <taxon>Bacteria</taxon>
        <taxon>Pseudomonadati</taxon>
        <taxon>Pseudomonadota</taxon>
        <taxon>Alphaproteobacteria</taxon>
        <taxon>Hyphomicrobiales</taxon>
        <taxon>Phyllobacteriaceae</taxon>
        <taxon>Chelativorans</taxon>
    </lineage>
</organism>
<dbReference type="EMBL" id="JAOCZP010000001">
    <property type="protein sequence ID" value="MCT7373621.1"/>
    <property type="molecule type" value="Genomic_DNA"/>
</dbReference>
<reference evidence="6 7" key="1">
    <citation type="submission" date="2022-09" db="EMBL/GenBank/DDBJ databases">
        <title>Chelativorans salina sp. nov., a novel slightly halophilic bacterium isolated from a saline lake sediment enrichment.</title>
        <authorList>
            <person name="Gao L."/>
            <person name="Fang B.-Z."/>
            <person name="Li W.-J."/>
        </authorList>
    </citation>
    <scope>NUCLEOTIDE SEQUENCE [LARGE SCALE GENOMIC DNA]</scope>
    <source>
        <strain evidence="6 7">EGI FJ00035</strain>
    </source>
</reference>
<keyword evidence="3" id="KW-0804">Transcription</keyword>
<evidence type="ECO:0000313" key="6">
    <source>
        <dbReference type="EMBL" id="MCT7373621.1"/>
    </source>
</evidence>
<gene>
    <name evidence="6" type="ORF">N5A92_00980</name>
</gene>
<keyword evidence="7" id="KW-1185">Reference proteome</keyword>
<evidence type="ECO:0000256" key="4">
    <source>
        <dbReference type="PROSITE-ProRule" id="PRU00335"/>
    </source>
</evidence>
<dbReference type="PROSITE" id="PS50977">
    <property type="entry name" value="HTH_TETR_2"/>
    <property type="match status" value="1"/>
</dbReference>
<dbReference type="Pfam" id="PF13305">
    <property type="entry name" value="TetR_C_33"/>
    <property type="match status" value="1"/>
</dbReference>
<protein>
    <submittedName>
        <fullName evidence="6">TetR/AcrR family transcriptional regulator</fullName>
    </submittedName>
</protein>
<dbReference type="RefSeq" id="WP_260899948.1">
    <property type="nucleotide sequence ID" value="NZ_JAOCZP010000001.1"/>
</dbReference>
<dbReference type="PANTHER" id="PTHR30055">
    <property type="entry name" value="HTH-TYPE TRANSCRIPTIONAL REGULATOR RUTR"/>
    <property type="match status" value="1"/>
</dbReference>
<evidence type="ECO:0000256" key="3">
    <source>
        <dbReference type="ARBA" id="ARBA00023163"/>
    </source>
</evidence>
<dbReference type="SUPFAM" id="SSF46689">
    <property type="entry name" value="Homeodomain-like"/>
    <property type="match status" value="1"/>
</dbReference>
<evidence type="ECO:0000313" key="7">
    <source>
        <dbReference type="Proteomes" id="UP001320831"/>
    </source>
</evidence>
<dbReference type="InterPro" id="IPR025996">
    <property type="entry name" value="MT1864/Rv1816-like_C"/>
</dbReference>
<dbReference type="Pfam" id="PF00440">
    <property type="entry name" value="TetR_N"/>
    <property type="match status" value="1"/>
</dbReference>
<dbReference type="PANTHER" id="PTHR30055:SF243">
    <property type="entry name" value="HTH-TYPE TRANSCRIPTIONAL REGULATOR RV1816"/>
    <property type="match status" value="1"/>
</dbReference>
<dbReference type="InterPro" id="IPR050109">
    <property type="entry name" value="HTH-type_TetR-like_transc_reg"/>
</dbReference>
<feature type="domain" description="HTH tetR-type" evidence="5">
    <location>
        <begin position="9"/>
        <end position="69"/>
    </location>
</feature>
<dbReference type="InterPro" id="IPR001647">
    <property type="entry name" value="HTH_TetR"/>
</dbReference>
<evidence type="ECO:0000259" key="5">
    <source>
        <dbReference type="PROSITE" id="PS50977"/>
    </source>
</evidence>
<proteinExistence type="predicted"/>
<dbReference type="Proteomes" id="UP001320831">
    <property type="component" value="Unassembled WGS sequence"/>
</dbReference>
<comment type="caution">
    <text evidence="6">The sequence shown here is derived from an EMBL/GenBank/DDBJ whole genome shotgun (WGS) entry which is preliminary data.</text>
</comment>
<sequence>MSRRKKLREATLVEIRTIARKLLVNKGSTAVTVNAVARRMGMSGPALYRYYSSQAELIEALRADFYRELIAKMRSAGESRAGTAGCRLLAICRALRGWAVAHPAEFRWLFASPAPPMGERRCDPSASGTGQAFGLVFLEQVVEIWETQRFPIPSLEDMDPAIADQLRAYSERIDGRLPPEAAYVFLACWMRLYGLLCMEVLNQISFAYSDMEPVFEECLQELCGLLDIAYEGPRS</sequence>
<accession>A0ABT2LHH5</accession>
<dbReference type="InterPro" id="IPR009057">
    <property type="entry name" value="Homeodomain-like_sf"/>
</dbReference>
<dbReference type="InterPro" id="IPR036271">
    <property type="entry name" value="Tet_transcr_reg_TetR-rel_C_sf"/>
</dbReference>
<dbReference type="SUPFAM" id="SSF48498">
    <property type="entry name" value="Tetracyclin repressor-like, C-terminal domain"/>
    <property type="match status" value="1"/>
</dbReference>
<evidence type="ECO:0000256" key="2">
    <source>
        <dbReference type="ARBA" id="ARBA00023125"/>
    </source>
</evidence>
<name>A0ABT2LHH5_9HYPH</name>